<dbReference type="RefSeq" id="WP_380426685.1">
    <property type="nucleotide sequence ID" value="NZ_JBHRZV010000049.1"/>
</dbReference>
<gene>
    <name evidence="2" type="ORF">ACFORF_06860</name>
</gene>
<keyword evidence="1" id="KW-0812">Transmembrane</keyword>
<proteinExistence type="predicted"/>
<reference evidence="3" key="1">
    <citation type="journal article" date="2019" name="Int. J. Syst. Evol. Microbiol.">
        <title>The Global Catalogue of Microorganisms (GCM) 10K type strain sequencing project: providing services to taxonomists for standard genome sequencing and annotation.</title>
        <authorList>
            <consortium name="The Broad Institute Genomics Platform"/>
            <consortium name="The Broad Institute Genome Sequencing Center for Infectious Disease"/>
            <person name="Wu L."/>
            <person name="Ma J."/>
        </authorList>
    </citation>
    <scope>NUCLEOTIDE SEQUENCE [LARGE SCALE GENOMIC DNA]</scope>
    <source>
        <strain evidence="3">CCUG 67170</strain>
    </source>
</reference>
<name>A0ABV8CWB0_9STRE</name>
<protein>
    <submittedName>
        <fullName evidence="2">DUF2812 domain-containing protein</fullName>
    </submittedName>
</protein>
<dbReference type="EMBL" id="JBHRZV010000049">
    <property type="protein sequence ID" value="MFC3928282.1"/>
    <property type="molecule type" value="Genomic_DNA"/>
</dbReference>
<dbReference type="Proteomes" id="UP001595807">
    <property type="component" value="Unassembled WGS sequence"/>
</dbReference>
<comment type="caution">
    <text evidence="2">The sequence shown here is derived from an EMBL/GenBank/DDBJ whole genome shotgun (WGS) entry which is preliminary data.</text>
</comment>
<organism evidence="2 3">
    <name type="scientific">Streptococcus caprae</name>
    <dbReference type="NCBI Taxonomy" id="1640501"/>
    <lineage>
        <taxon>Bacteria</taxon>
        <taxon>Bacillati</taxon>
        <taxon>Bacillota</taxon>
        <taxon>Bacilli</taxon>
        <taxon>Lactobacillales</taxon>
        <taxon>Streptococcaceae</taxon>
        <taxon>Streptococcus</taxon>
    </lineage>
</organism>
<keyword evidence="1" id="KW-0472">Membrane</keyword>
<sequence>MKKWKLFTNLKREEDWINRMQSKGYRLVGVPIPQLYYHFEPCIAEQITTVRIDFRDQLSKEQYQDYLMLFEDSGWEHISGSPSSGSHYFRQLAHGHKDVLFSDEESQLAFYQRYRKSALATAMIFLCYSFIHFTSISDLATPFQDPKSLFLTPGLWELSGKAFIFSFLFELPFALIRAGLFFYLTLATTLFYLYSAYQAKPKK</sequence>
<evidence type="ECO:0000256" key="1">
    <source>
        <dbReference type="SAM" id="Phobius"/>
    </source>
</evidence>
<dbReference type="InterPro" id="IPR021359">
    <property type="entry name" value="DUF2812"/>
</dbReference>
<keyword evidence="1" id="KW-1133">Transmembrane helix</keyword>
<feature type="transmembrane region" description="Helical" evidence="1">
    <location>
        <begin position="118"/>
        <end position="143"/>
    </location>
</feature>
<keyword evidence="3" id="KW-1185">Reference proteome</keyword>
<evidence type="ECO:0000313" key="2">
    <source>
        <dbReference type="EMBL" id="MFC3928282.1"/>
    </source>
</evidence>
<feature type="transmembrane region" description="Helical" evidence="1">
    <location>
        <begin position="163"/>
        <end position="194"/>
    </location>
</feature>
<evidence type="ECO:0000313" key="3">
    <source>
        <dbReference type="Proteomes" id="UP001595807"/>
    </source>
</evidence>
<accession>A0ABV8CWB0</accession>
<dbReference type="Pfam" id="PF11193">
    <property type="entry name" value="DUF2812"/>
    <property type="match status" value="1"/>
</dbReference>